<proteinExistence type="predicted"/>
<dbReference type="EMBL" id="JAHHGZ010000004">
    <property type="protein sequence ID" value="MBW4666770.1"/>
    <property type="molecule type" value="Genomic_DNA"/>
</dbReference>
<evidence type="ECO:0000313" key="1">
    <source>
        <dbReference type="EMBL" id="MBW4666770.1"/>
    </source>
</evidence>
<reference evidence="1" key="1">
    <citation type="submission" date="2021-05" db="EMBL/GenBank/DDBJ databases">
        <authorList>
            <person name="Pietrasiak N."/>
            <person name="Ward R."/>
            <person name="Stajich J.E."/>
            <person name="Kurbessoian T."/>
        </authorList>
    </citation>
    <scope>NUCLEOTIDE SEQUENCE</scope>
    <source>
        <strain evidence="1">GSE-NOS-MK-12-04C</strain>
    </source>
</reference>
<accession>A0A951QJ04</accession>
<dbReference type="Proteomes" id="UP000729701">
    <property type="component" value="Unassembled WGS sequence"/>
</dbReference>
<comment type="caution">
    <text evidence="1">The sequence shown here is derived from an EMBL/GenBank/DDBJ whole genome shotgun (WGS) entry which is preliminary data.</text>
</comment>
<evidence type="ECO:0000313" key="2">
    <source>
        <dbReference type="Proteomes" id="UP000729701"/>
    </source>
</evidence>
<dbReference type="AlphaFoldDB" id="A0A951QJ04"/>
<name>A0A951QJ04_9CYAN</name>
<reference evidence="1" key="2">
    <citation type="journal article" date="2022" name="Microbiol. Resour. Announc.">
        <title>Metagenome Sequencing to Explore Phylogenomics of Terrestrial Cyanobacteria.</title>
        <authorList>
            <person name="Ward R.D."/>
            <person name="Stajich J.E."/>
            <person name="Johansen J.R."/>
            <person name="Huntemann M."/>
            <person name="Clum A."/>
            <person name="Foster B."/>
            <person name="Foster B."/>
            <person name="Roux S."/>
            <person name="Palaniappan K."/>
            <person name="Varghese N."/>
            <person name="Mukherjee S."/>
            <person name="Reddy T.B.K."/>
            <person name="Daum C."/>
            <person name="Copeland A."/>
            <person name="Chen I.A."/>
            <person name="Ivanova N.N."/>
            <person name="Kyrpides N.C."/>
            <person name="Shapiro N."/>
            <person name="Eloe-Fadrosh E.A."/>
            <person name="Pietrasiak N."/>
        </authorList>
    </citation>
    <scope>NUCLEOTIDE SEQUENCE</scope>
    <source>
        <strain evidence="1">GSE-NOS-MK-12-04C</strain>
    </source>
</reference>
<sequence>MSHELSLQKMRINIPKTTSKGWDDNYRSLETQDLKASEKLEDLSEEEDLVAIRKLLKQDLPHSTIELMNDSIDSIMTIKPIIQPMPIEANPHPQKNN</sequence>
<gene>
    <name evidence="1" type="ORF">KME60_04845</name>
</gene>
<protein>
    <submittedName>
        <fullName evidence="1">Uncharacterized protein</fullName>
    </submittedName>
</protein>
<organism evidence="1 2">
    <name type="scientific">Cyanomargarita calcarea GSE-NOS-MK-12-04C</name>
    <dbReference type="NCBI Taxonomy" id="2839659"/>
    <lineage>
        <taxon>Bacteria</taxon>
        <taxon>Bacillati</taxon>
        <taxon>Cyanobacteriota</taxon>
        <taxon>Cyanophyceae</taxon>
        <taxon>Nostocales</taxon>
        <taxon>Cyanomargaritaceae</taxon>
        <taxon>Cyanomargarita</taxon>
    </lineage>
</organism>